<comment type="caution">
    <text evidence="3">The sequence shown here is derived from an EMBL/GenBank/DDBJ whole genome shotgun (WGS) entry which is preliminary data.</text>
</comment>
<name>A0A9J5Z7E3_SOLCO</name>
<evidence type="ECO:0000313" key="4">
    <source>
        <dbReference type="Proteomes" id="UP000824120"/>
    </source>
</evidence>
<sequence>MSPVQARSRDDTPATSESPPLVAVVNIDLYVADYAYVEARKYDKQNKPRATIGKLLERAASMNDWGLSFRACGDRLIVIGGTRAMGVGNFEVNSRVPSEGPPHWNFI</sequence>
<dbReference type="InterPro" id="IPR052439">
    <property type="entry name" value="F-box/Kelch-repeat"/>
</dbReference>
<dbReference type="PANTHER" id="PTHR46122:SF2">
    <property type="entry name" value="F-BOX_KELCH-REPEAT PROTEIN SKIP11"/>
    <property type="match status" value="1"/>
</dbReference>
<dbReference type="GO" id="GO:0005634">
    <property type="term" value="C:nucleus"/>
    <property type="evidence" value="ECO:0007669"/>
    <property type="project" value="TreeGrafter"/>
</dbReference>
<evidence type="ECO:0000256" key="1">
    <source>
        <dbReference type="ARBA" id="ARBA00022441"/>
    </source>
</evidence>
<gene>
    <name evidence="3" type="ORF">H5410_019438</name>
</gene>
<dbReference type="AlphaFoldDB" id="A0A9J5Z7E3"/>
<reference evidence="3 4" key="1">
    <citation type="submission" date="2020-09" db="EMBL/GenBank/DDBJ databases">
        <title>De no assembly of potato wild relative species, Solanum commersonii.</title>
        <authorList>
            <person name="Cho K."/>
        </authorList>
    </citation>
    <scope>NUCLEOTIDE SEQUENCE [LARGE SCALE GENOMIC DNA]</scope>
    <source>
        <strain evidence="3">LZ3.2</strain>
        <tissue evidence="3">Leaf</tissue>
    </source>
</reference>
<dbReference type="Proteomes" id="UP000824120">
    <property type="component" value="Chromosome 4"/>
</dbReference>
<organism evidence="3 4">
    <name type="scientific">Solanum commersonii</name>
    <name type="common">Commerson's wild potato</name>
    <name type="synonym">Commerson's nightshade</name>
    <dbReference type="NCBI Taxonomy" id="4109"/>
    <lineage>
        <taxon>Eukaryota</taxon>
        <taxon>Viridiplantae</taxon>
        <taxon>Streptophyta</taxon>
        <taxon>Embryophyta</taxon>
        <taxon>Tracheophyta</taxon>
        <taxon>Spermatophyta</taxon>
        <taxon>Magnoliopsida</taxon>
        <taxon>eudicotyledons</taxon>
        <taxon>Gunneridae</taxon>
        <taxon>Pentapetalae</taxon>
        <taxon>asterids</taxon>
        <taxon>lamiids</taxon>
        <taxon>Solanales</taxon>
        <taxon>Solanaceae</taxon>
        <taxon>Solanoideae</taxon>
        <taxon>Solaneae</taxon>
        <taxon>Solanum</taxon>
    </lineage>
</organism>
<keyword evidence="1" id="KW-0880">Kelch repeat</keyword>
<evidence type="ECO:0000256" key="2">
    <source>
        <dbReference type="ARBA" id="ARBA00022737"/>
    </source>
</evidence>
<dbReference type="PANTHER" id="PTHR46122">
    <property type="entry name" value="GALACTOSE OXIDASE/KELCH REPEAT PROTEIN-RELATED"/>
    <property type="match status" value="1"/>
</dbReference>
<keyword evidence="4" id="KW-1185">Reference proteome</keyword>
<dbReference type="OrthoDB" id="191037at2759"/>
<evidence type="ECO:0000313" key="3">
    <source>
        <dbReference type="EMBL" id="KAG5608157.1"/>
    </source>
</evidence>
<dbReference type="EMBL" id="JACXVP010000004">
    <property type="protein sequence ID" value="KAG5608157.1"/>
    <property type="molecule type" value="Genomic_DNA"/>
</dbReference>
<proteinExistence type="predicted"/>
<keyword evidence="2" id="KW-0677">Repeat</keyword>
<protein>
    <submittedName>
        <fullName evidence="3">Uncharacterized protein</fullName>
    </submittedName>
</protein>
<accession>A0A9J5Z7E3</accession>